<comment type="cofactor">
    <cofactor evidence="1">
        <name>Mn(2+)</name>
        <dbReference type="ChEBI" id="CHEBI:29035"/>
    </cofactor>
</comment>
<feature type="non-terminal residue" evidence="32">
    <location>
        <position position="1"/>
    </location>
</feature>
<dbReference type="InterPro" id="IPR029044">
    <property type="entry name" value="Nucleotide-diphossugar_trans"/>
</dbReference>
<keyword evidence="16" id="KW-0747">Spliceosome</keyword>
<evidence type="ECO:0000256" key="15">
    <source>
        <dbReference type="ARBA" id="ARBA00022723"/>
    </source>
</evidence>
<evidence type="ECO:0000256" key="26">
    <source>
        <dbReference type="ARBA" id="ARBA00046887"/>
    </source>
</evidence>
<keyword evidence="14" id="KW-0812">Transmembrane</keyword>
<dbReference type="UniPathway" id="UPA00378"/>
<evidence type="ECO:0000256" key="7">
    <source>
        <dbReference type="ARBA" id="ARBA00006492"/>
    </source>
</evidence>
<evidence type="ECO:0000256" key="3">
    <source>
        <dbReference type="ARBA" id="ARBA00004123"/>
    </source>
</evidence>
<dbReference type="CDD" id="cd13937">
    <property type="entry name" value="PANDER_GnT-1_2_like"/>
    <property type="match status" value="1"/>
</dbReference>
<evidence type="ECO:0000256" key="16">
    <source>
        <dbReference type="ARBA" id="ARBA00022728"/>
    </source>
</evidence>
<evidence type="ECO:0000256" key="24">
    <source>
        <dbReference type="ARBA" id="ARBA00023211"/>
    </source>
</evidence>
<feature type="compositionally biased region" description="Acidic residues" evidence="29">
    <location>
        <begin position="187"/>
        <end position="202"/>
    </location>
</feature>
<dbReference type="FunFam" id="3.90.550.10:FF:000038">
    <property type="entry name" value="protein O-linked-mannose beta-1,2-N-acetylglucosaminyltransferase 1 isoform X1"/>
    <property type="match status" value="1"/>
</dbReference>
<keyword evidence="22" id="KW-1015">Disulfide bond</keyword>
<dbReference type="GO" id="GO:0016266">
    <property type="term" value="P:protein O-linked glycosylation via N-acetyl-galactosamine"/>
    <property type="evidence" value="ECO:0007669"/>
    <property type="project" value="TreeGrafter"/>
</dbReference>
<dbReference type="SUPFAM" id="SSF53448">
    <property type="entry name" value="Nucleotide-diphospho-sugar transferases"/>
    <property type="match status" value="1"/>
</dbReference>
<evidence type="ECO:0000256" key="1">
    <source>
        <dbReference type="ARBA" id="ARBA00001936"/>
    </source>
</evidence>
<reference evidence="32" key="1">
    <citation type="submission" date="2020-07" db="EMBL/GenBank/DDBJ databases">
        <title>Clarias magur genome sequencing, assembly and annotation.</title>
        <authorList>
            <person name="Kushwaha B."/>
            <person name="Kumar R."/>
            <person name="Das P."/>
            <person name="Joshi C.G."/>
            <person name="Kumar D."/>
            <person name="Nagpure N.S."/>
            <person name="Pandey M."/>
            <person name="Agarwal S."/>
            <person name="Srivastava S."/>
            <person name="Singh M."/>
            <person name="Sahoo L."/>
            <person name="Jayasankar P."/>
            <person name="Meher P.K."/>
            <person name="Koringa P.G."/>
            <person name="Iquebal M.A."/>
            <person name="Das S.P."/>
            <person name="Bit A."/>
            <person name="Patnaik S."/>
            <person name="Patel N."/>
            <person name="Shah T.M."/>
            <person name="Hinsu A."/>
            <person name="Jena J.K."/>
        </authorList>
    </citation>
    <scope>NUCLEOTIDE SEQUENCE</scope>
    <source>
        <strain evidence="32">CIFAMagur01</strain>
        <tissue evidence="32">Testis</tissue>
    </source>
</reference>
<evidence type="ECO:0000256" key="27">
    <source>
        <dbReference type="ARBA" id="ARBA00049045"/>
    </source>
</evidence>
<dbReference type="PANTHER" id="PTHR46396:SF1">
    <property type="entry name" value="PROTEIN O-LINKED-MANNOSE BETA-1,2-N-ACETYLGLUCOSAMINYLTRANSFERASE 1"/>
    <property type="match status" value="1"/>
</dbReference>
<comment type="subcellular location">
    <subcellularLocation>
        <location evidence="4">Golgi apparatus membrane</location>
        <topology evidence="4">Single-pass type II membrane protein</topology>
    </subcellularLocation>
    <subcellularLocation>
        <location evidence="3">Nucleus</location>
    </subcellularLocation>
</comment>
<dbReference type="GO" id="GO:0030246">
    <property type="term" value="F:carbohydrate binding"/>
    <property type="evidence" value="ECO:0007669"/>
    <property type="project" value="UniProtKB-UniRule"/>
</dbReference>
<evidence type="ECO:0000256" key="2">
    <source>
        <dbReference type="ARBA" id="ARBA00002609"/>
    </source>
</evidence>
<feature type="compositionally biased region" description="Basic residues" evidence="29">
    <location>
        <begin position="225"/>
        <end position="250"/>
    </location>
</feature>
<evidence type="ECO:0000256" key="6">
    <source>
        <dbReference type="ARBA" id="ARBA00006164"/>
    </source>
</evidence>
<evidence type="ECO:0000256" key="8">
    <source>
        <dbReference type="ARBA" id="ARBA00018053"/>
    </source>
</evidence>
<evidence type="ECO:0000256" key="4">
    <source>
        <dbReference type="ARBA" id="ARBA00004323"/>
    </source>
</evidence>
<comment type="pathway">
    <text evidence="5">Protein modification; protein glycosylation.</text>
</comment>
<evidence type="ECO:0000256" key="5">
    <source>
        <dbReference type="ARBA" id="ARBA00004922"/>
    </source>
</evidence>
<dbReference type="Pfam" id="PF12871">
    <property type="entry name" value="PRP38_assoc"/>
    <property type="match status" value="1"/>
</dbReference>
<proteinExistence type="inferred from homology"/>
<keyword evidence="17 28" id="KW-0430">Lectin</keyword>
<dbReference type="OrthoDB" id="440755at2759"/>
<evidence type="ECO:0000256" key="14">
    <source>
        <dbReference type="ARBA" id="ARBA00022692"/>
    </source>
</evidence>
<keyword evidence="18" id="KW-0735">Signal-anchor</keyword>
<evidence type="ECO:0000256" key="20">
    <source>
        <dbReference type="ARBA" id="ARBA00023034"/>
    </source>
</evidence>
<evidence type="ECO:0000313" key="32">
    <source>
        <dbReference type="EMBL" id="KAF5897029.1"/>
    </source>
</evidence>
<evidence type="ECO:0000256" key="19">
    <source>
        <dbReference type="ARBA" id="ARBA00022989"/>
    </source>
</evidence>
<dbReference type="EMBL" id="QNUK01000251">
    <property type="protein sequence ID" value="KAF5897029.1"/>
    <property type="molecule type" value="Genomic_DNA"/>
</dbReference>
<dbReference type="InterPro" id="IPR039474">
    <property type="entry name" value="POMGNT1_PANDER-like"/>
</dbReference>
<organism evidence="32 33">
    <name type="scientific">Clarias magur</name>
    <name type="common">Asian catfish</name>
    <name type="synonym">Macropteronotus magur</name>
    <dbReference type="NCBI Taxonomy" id="1594786"/>
    <lineage>
        <taxon>Eukaryota</taxon>
        <taxon>Metazoa</taxon>
        <taxon>Chordata</taxon>
        <taxon>Craniata</taxon>
        <taxon>Vertebrata</taxon>
        <taxon>Euteleostomi</taxon>
        <taxon>Actinopterygii</taxon>
        <taxon>Neopterygii</taxon>
        <taxon>Teleostei</taxon>
        <taxon>Ostariophysi</taxon>
        <taxon>Siluriformes</taxon>
        <taxon>Clariidae</taxon>
        <taxon>Clarias</taxon>
    </lineage>
</organism>
<comment type="function">
    <text evidence="2">Involved in pre-mRNA splicing as a component of the spliceosome.</text>
</comment>
<evidence type="ECO:0000256" key="9">
    <source>
        <dbReference type="ARBA" id="ARBA00021956"/>
    </source>
</evidence>
<comment type="caution">
    <text evidence="32">The sequence shown here is derived from an EMBL/GenBank/DDBJ whole genome shotgun (WGS) entry which is preliminary data.</text>
</comment>
<dbReference type="Pfam" id="PF03071">
    <property type="entry name" value="GNT-I"/>
    <property type="match status" value="1"/>
</dbReference>
<dbReference type="GO" id="GO:0005681">
    <property type="term" value="C:spliceosomal complex"/>
    <property type="evidence" value="ECO:0007669"/>
    <property type="project" value="UniProtKB-KW"/>
</dbReference>
<feature type="compositionally biased region" description="Basic and acidic residues" evidence="29">
    <location>
        <begin position="203"/>
        <end position="224"/>
    </location>
</feature>
<keyword evidence="21" id="KW-0472">Membrane</keyword>
<dbReference type="GO" id="GO:0047223">
    <property type="term" value="F:beta-1,3-galactosyl-O-glycosyl-glycoprotein beta-1,3-N-acetylglucosaminyltransferase activity"/>
    <property type="evidence" value="ECO:0007669"/>
    <property type="project" value="TreeGrafter"/>
</dbReference>
<evidence type="ECO:0000256" key="29">
    <source>
        <dbReference type="SAM" id="MobiDB-lite"/>
    </source>
</evidence>
<protein>
    <recommendedName>
        <fullName evidence="8">Pre-mRNA-splicing factor 38A</fullName>
    </recommendedName>
    <alternativeName>
        <fullName evidence="9">Protein O-linked-mannose beta-1,2-N-acetylglucosaminyltransferase 1</fullName>
    </alternativeName>
</protein>
<gene>
    <name evidence="32" type="primary">pomgnt1</name>
    <name evidence="32" type="ORF">DAT39_013257</name>
</gene>
<dbReference type="InterPro" id="IPR024767">
    <property type="entry name" value="PRP38_C"/>
</dbReference>
<dbReference type="GO" id="GO:0006397">
    <property type="term" value="P:mRNA processing"/>
    <property type="evidence" value="ECO:0007669"/>
    <property type="project" value="UniProtKB-KW"/>
</dbReference>
<keyword evidence="23" id="KW-0508">mRNA splicing</keyword>
<dbReference type="CDD" id="cd02514">
    <property type="entry name" value="GT13_GLCNAC-TI"/>
    <property type="match status" value="1"/>
</dbReference>
<evidence type="ECO:0000256" key="22">
    <source>
        <dbReference type="ARBA" id="ARBA00023157"/>
    </source>
</evidence>
<keyword evidence="20" id="KW-0333">Golgi apparatus</keyword>
<dbReference type="InterPro" id="IPR004139">
    <property type="entry name" value="Glyco_trans_13"/>
</dbReference>
<evidence type="ECO:0000256" key="21">
    <source>
        <dbReference type="ARBA" id="ARBA00023136"/>
    </source>
</evidence>
<evidence type="ECO:0000256" key="12">
    <source>
        <dbReference type="ARBA" id="ARBA00022676"/>
    </source>
</evidence>
<evidence type="ECO:0000256" key="17">
    <source>
        <dbReference type="ARBA" id="ARBA00022734"/>
    </source>
</evidence>
<evidence type="ECO:0000313" key="33">
    <source>
        <dbReference type="Proteomes" id="UP000727407"/>
    </source>
</evidence>
<evidence type="ECO:0000256" key="25">
    <source>
        <dbReference type="ARBA" id="ARBA00023242"/>
    </source>
</evidence>
<evidence type="ECO:0000259" key="31">
    <source>
        <dbReference type="Pfam" id="PF15711"/>
    </source>
</evidence>
<dbReference type="GO" id="GO:0046872">
    <property type="term" value="F:metal ion binding"/>
    <property type="evidence" value="ECO:0007669"/>
    <property type="project" value="UniProtKB-KW"/>
</dbReference>
<keyword evidence="12" id="KW-0328">Glycosyltransferase</keyword>
<evidence type="ECO:0000256" key="28">
    <source>
        <dbReference type="PROSITE-ProRule" id="PRU01375"/>
    </source>
</evidence>
<feature type="compositionally biased region" description="Basic residues" evidence="29">
    <location>
        <begin position="260"/>
        <end position="279"/>
    </location>
</feature>
<comment type="similarity">
    <text evidence="7">Belongs to the glycosyltransferase 13 family.</text>
</comment>
<keyword evidence="24" id="KW-0464">Manganese</keyword>
<sequence length="835" mass="97109">MANRTVKDANSIHGTNPQYLVEKIIRTRIYESKYWKEECFGLTAELVVDKAMELKFIGGVYGGNIKPTPFLCLTLKMLQIQPEKDIIVEFIKNEDFKYVRLLGAMYMRLTGTSVDCYKYLEPLYNDYRKIKGQNRNGEFEIMHVDEFIDELLHAERVCDIILPRLQKRQVLEEAELLDTRISALEEDLDEVESSEEEEEEEEKPERVQAPEPHRRSYRDLDRPRRSPSPRYRRSRSPRRRSRSPKRRSPSPRRERERDRHRSKSPRRHRSRSRDRRHRSKSPDDALANMETPRRPASGRKVLDIEVYSSRSKVYMAVDGTTVLEDEMREQGRGIHVIVLNQATGHVMAKRVFDTYSPHEDEAMILFLNMVTRGRVLIFTIKDEGTFHLKDAAKNLLKGLGSQVAATLSWRDMWTLVVKKGGQVYGEKHSKSPALSTWGDPVLLKTEVQLTAAEEAECHWADTELNRRRKLFCSKVEGYGSICSCKDPAPIEFNPEPLPNNNVLNIPVAVIAGNRPNYLYRMLRSLLSSHGVNPQMITVFIDGYYEEPMDVVELFGLKGVQHTPISIKNARVSQHYKASLTATFNLHPDANFAIVLEEDLDISIDFYSFLSQTIHLLNEDDSIYCISAWNDQGYEHTAEDPSLLYRVESMPGLGWVLKKSLYKDELEPKWPTPEKLWDWDMWMRMPEQRKGRECIIPDVSRSYHFGIVGLNMNGYFHEVYFKKHKFNTVPNVQLKNVDGLKKDAYEVEVQNLLREAEVLDHSKNPCEDSFIPDTEGKTYIMFIKMEQETDTSTWTELAKCLHVWDLDVRGYHRGLWRLFRKKNHVLVLAVPISPYS</sequence>
<keyword evidence="15" id="KW-0479">Metal-binding</keyword>
<evidence type="ECO:0000256" key="10">
    <source>
        <dbReference type="ARBA" id="ARBA00022553"/>
    </source>
</evidence>
<evidence type="ECO:0000256" key="18">
    <source>
        <dbReference type="ARBA" id="ARBA00022968"/>
    </source>
</evidence>
<dbReference type="InterPro" id="IPR005037">
    <property type="entry name" value="PRP38"/>
</dbReference>
<evidence type="ECO:0000256" key="23">
    <source>
        <dbReference type="ARBA" id="ARBA00023187"/>
    </source>
</evidence>
<dbReference type="InterPro" id="IPR052463">
    <property type="entry name" value="O-linked_mannose_GnT"/>
</dbReference>
<comment type="similarity">
    <text evidence="6">Belongs to the PRP38 family.</text>
</comment>
<dbReference type="AlphaFoldDB" id="A0A8J4WYI5"/>
<evidence type="ECO:0000259" key="30">
    <source>
        <dbReference type="Pfam" id="PF12871"/>
    </source>
</evidence>
<comment type="subunit">
    <text evidence="26">Interacts with DAG1 (via O-linked mannose moiety). Interacts (via transmembrane domain) with FKTN; the interaction is direct and is required for normal location in Golgi membranes.</text>
</comment>
<dbReference type="GO" id="GO:0008380">
    <property type="term" value="P:RNA splicing"/>
    <property type="evidence" value="ECO:0007669"/>
    <property type="project" value="UniProtKB-KW"/>
</dbReference>
<dbReference type="Pfam" id="PF15711">
    <property type="entry name" value="ILEI"/>
    <property type="match status" value="1"/>
</dbReference>
<dbReference type="InterPro" id="IPR039477">
    <property type="entry name" value="ILEI/PANDER_dom"/>
</dbReference>
<evidence type="ECO:0000256" key="13">
    <source>
        <dbReference type="ARBA" id="ARBA00022679"/>
    </source>
</evidence>
<keyword evidence="13" id="KW-0808">Transferase</keyword>
<keyword evidence="11" id="KW-0507">mRNA processing</keyword>
<dbReference type="PANTHER" id="PTHR46396">
    <property type="entry name" value="PROTEIN O-LINKED-MANNOSE BETA-1,2-N-ACETYLGLUCOSAMINYLTRANSFERASE 1"/>
    <property type="match status" value="1"/>
</dbReference>
<dbReference type="Proteomes" id="UP000727407">
    <property type="component" value="Unassembled WGS sequence"/>
</dbReference>
<dbReference type="PROSITE" id="PS52031">
    <property type="entry name" value="GG_LECTIN"/>
    <property type="match status" value="1"/>
</dbReference>
<dbReference type="Gene3D" id="3.90.550.10">
    <property type="entry name" value="Spore Coat Polysaccharide Biosynthesis Protein SpsA, Chain A"/>
    <property type="match status" value="1"/>
</dbReference>
<dbReference type="GO" id="GO:0000139">
    <property type="term" value="C:Golgi membrane"/>
    <property type="evidence" value="ECO:0007669"/>
    <property type="project" value="UniProtKB-SubCell"/>
</dbReference>
<evidence type="ECO:0000256" key="11">
    <source>
        <dbReference type="ARBA" id="ARBA00022664"/>
    </source>
</evidence>
<keyword evidence="25" id="KW-0539">Nucleus</keyword>
<keyword evidence="10" id="KW-0597">Phosphoprotein</keyword>
<feature type="domain" description="Pre-mRNA-splicing factor 38 C-terminal" evidence="30">
    <location>
        <begin position="180"/>
        <end position="278"/>
    </location>
</feature>
<keyword evidence="19" id="KW-1133">Transmembrane helix</keyword>
<feature type="domain" description="ILEI/PANDER" evidence="31">
    <location>
        <begin position="332"/>
        <end position="421"/>
    </location>
</feature>
<comment type="catalytic activity">
    <reaction evidence="27">
        <text>3-O-(alpha-D-mannosyl)-L-threonyl-[protein] + UDP-N-acetyl-alpha-D-glucosamine = 3-O-(N-acetyl-beta-D-glucosaminyl-(1-&gt;2)-alpha-D-mannosyl)-L-threonyl-[protein] + UDP + H(+)</text>
        <dbReference type="Rhea" id="RHEA:54128"/>
        <dbReference type="Rhea" id="RHEA-COMP:13547"/>
        <dbReference type="Rhea" id="RHEA-COMP:13802"/>
        <dbReference type="ChEBI" id="CHEBI:15378"/>
        <dbReference type="ChEBI" id="CHEBI:57705"/>
        <dbReference type="ChEBI" id="CHEBI:58223"/>
        <dbReference type="ChEBI" id="CHEBI:137323"/>
        <dbReference type="ChEBI" id="CHEBI:138067"/>
    </reaction>
</comment>
<name>A0A8J4WYI5_CLAMG</name>
<dbReference type="Pfam" id="PF03371">
    <property type="entry name" value="PRP38"/>
    <property type="match status" value="1"/>
</dbReference>
<keyword evidence="33" id="KW-1185">Reference proteome</keyword>
<feature type="region of interest" description="Disordered" evidence="29">
    <location>
        <begin position="187"/>
        <end position="297"/>
    </location>
</feature>
<accession>A0A8J4WYI5</accession>